<dbReference type="SUPFAM" id="SSF53335">
    <property type="entry name" value="S-adenosyl-L-methionine-dependent methyltransferases"/>
    <property type="match status" value="1"/>
</dbReference>
<feature type="domain" description="Methyltransferase type 11" evidence="2">
    <location>
        <begin position="52"/>
        <end position="148"/>
    </location>
</feature>
<protein>
    <submittedName>
        <fullName evidence="4">Class I SAM-dependent methyltransferase</fullName>
        <ecNumber evidence="4">2.1.-.-</ecNumber>
    </submittedName>
    <submittedName>
        <fullName evidence="3">Methyltransferase domain</fullName>
    </submittedName>
</protein>
<dbReference type="EMBL" id="CP007516">
    <property type="protein sequence ID" value="AHY48258.1"/>
    <property type="molecule type" value="Genomic_DNA"/>
</dbReference>
<accession>A0A023X7E6</accession>
<feature type="region of interest" description="Disordered" evidence="1">
    <location>
        <begin position="1"/>
        <end position="30"/>
    </location>
</feature>
<keyword evidence="3" id="KW-0489">Methyltransferase</keyword>
<dbReference type="EC" id="2.1.-.-" evidence="4"/>
<keyword evidence="3" id="KW-0808">Transferase</keyword>
<organism evidence="3 5">
    <name type="scientific">Rubrobacter radiotolerans</name>
    <name type="common">Arthrobacter radiotolerans</name>
    <dbReference type="NCBI Taxonomy" id="42256"/>
    <lineage>
        <taxon>Bacteria</taxon>
        <taxon>Bacillati</taxon>
        <taxon>Actinomycetota</taxon>
        <taxon>Rubrobacteria</taxon>
        <taxon>Rubrobacterales</taxon>
        <taxon>Rubrobacteraceae</taxon>
        <taxon>Rubrobacter</taxon>
    </lineage>
</organism>
<evidence type="ECO:0000313" key="5">
    <source>
        <dbReference type="Proteomes" id="UP000025229"/>
    </source>
</evidence>
<dbReference type="HOGENOM" id="CLU_037990_16_1_11"/>
<keyword evidence="5" id="KW-1185">Reference proteome</keyword>
<dbReference type="eggNOG" id="COG2226">
    <property type="taxonomic scope" value="Bacteria"/>
</dbReference>
<geneLocation type="plasmid" evidence="3">
    <name>2</name>
</geneLocation>
<evidence type="ECO:0000256" key="1">
    <source>
        <dbReference type="SAM" id="MobiDB-lite"/>
    </source>
</evidence>
<dbReference type="Gene3D" id="3.40.50.150">
    <property type="entry name" value="Vaccinia Virus protein VP39"/>
    <property type="match status" value="1"/>
</dbReference>
<proteinExistence type="predicted"/>
<dbReference type="GO" id="GO:0008757">
    <property type="term" value="F:S-adenosylmethionine-dependent methyltransferase activity"/>
    <property type="evidence" value="ECO:0007669"/>
    <property type="project" value="InterPro"/>
</dbReference>
<evidence type="ECO:0000259" key="2">
    <source>
        <dbReference type="Pfam" id="PF08241"/>
    </source>
</evidence>
<dbReference type="PATRIC" id="fig|42256.3.peg.3024"/>
<keyword evidence="3" id="KW-0614">Plasmid</keyword>
<dbReference type="InterPro" id="IPR029063">
    <property type="entry name" value="SAM-dependent_MTases_sf"/>
</dbReference>
<dbReference type="AlphaFoldDB" id="A0A023X7E6"/>
<dbReference type="GO" id="GO:0032259">
    <property type="term" value="P:methylation"/>
    <property type="evidence" value="ECO:0007669"/>
    <property type="project" value="UniProtKB-KW"/>
</dbReference>
<dbReference type="Proteomes" id="UP001281130">
    <property type="component" value="Unassembled WGS sequence"/>
</dbReference>
<dbReference type="CDD" id="cd02440">
    <property type="entry name" value="AdoMet_MTases"/>
    <property type="match status" value="1"/>
</dbReference>
<reference evidence="4" key="2">
    <citation type="submission" date="2023-11" db="EMBL/GenBank/DDBJ databases">
        <title>MicrobeMod: A computational toolkit for identifying prokaryotic methylation and restriction-modification with nanopore sequencing.</title>
        <authorList>
            <person name="Crits-Christoph A."/>
            <person name="Kang S.C."/>
            <person name="Lee H."/>
            <person name="Ostrov N."/>
        </authorList>
    </citation>
    <scope>NUCLEOTIDE SEQUENCE</scope>
    <source>
        <strain evidence="4">ATCC 51242</strain>
    </source>
</reference>
<evidence type="ECO:0000313" key="3">
    <source>
        <dbReference type="EMBL" id="AHY48258.1"/>
    </source>
</evidence>
<dbReference type="InterPro" id="IPR013216">
    <property type="entry name" value="Methyltransf_11"/>
</dbReference>
<dbReference type="Pfam" id="PF08241">
    <property type="entry name" value="Methyltransf_11"/>
    <property type="match status" value="1"/>
</dbReference>
<dbReference type="Proteomes" id="UP000025229">
    <property type="component" value="Plasmid 2"/>
</dbReference>
<dbReference type="OrthoDB" id="43862at2"/>
<gene>
    <name evidence="3" type="ORF">RradSPS_2975</name>
    <name evidence="4" type="ORF">SIL72_15995</name>
</gene>
<reference evidence="3 5" key="1">
    <citation type="submission" date="2014-03" db="EMBL/GenBank/DDBJ databases">
        <title>Complete genome sequence of the Radio-Resistant Rubrobacter radiotolerans RSPS-4.</title>
        <authorList>
            <person name="Egas C.C."/>
            <person name="Barroso C.C."/>
            <person name="Froufe H.J.C."/>
            <person name="Pacheco J.J."/>
            <person name="Albuquerque L.L."/>
            <person name="da Costa M.M.S."/>
        </authorList>
    </citation>
    <scope>NUCLEOTIDE SEQUENCE [LARGE SCALE GENOMIC DNA]</scope>
    <source>
        <strain evidence="3 5">RSPS-4</strain>
        <plasmid evidence="3 5">2</plasmid>
    </source>
</reference>
<name>A0A023X7E6_RUBRA</name>
<dbReference type="KEGG" id="rrd:RradSPS_2975"/>
<dbReference type="RefSeq" id="WP_051590053.1">
    <property type="nucleotide sequence ID" value="NZ_CP007516.1"/>
</dbReference>
<evidence type="ECO:0000313" key="4">
    <source>
        <dbReference type="EMBL" id="MDX5895531.1"/>
    </source>
</evidence>
<sequence length="204" mass="22456">MKEHGNNEPGAREERKFDPAKAERLEDPERQRFLPHARIADLLELSGDETVVDYGAGTGAVAVALAERLTGGRVFAVEENPQMARLLQEKLASGRDSRVRPLVIEDNQVPLPDGSADRVLAVNLLHEVVGETALDEMHRLLSDSGFLLVVDWSSEVEREQGPPAHIALSPEQGRAMLEEAGFHVESVPEVGFPYHFALLARKGR</sequence>
<dbReference type="EMBL" id="JAWXXX010000003">
    <property type="protein sequence ID" value="MDX5895531.1"/>
    <property type="molecule type" value="Genomic_DNA"/>
</dbReference>